<gene>
    <name evidence="5" type="ORF">IZ6_03840</name>
</gene>
<evidence type="ECO:0000256" key="3">
    <source>
        <dbReference type="ARBA" id="ARBA00022842"/>
    </source>
</evidence>
<dbReference type="InterPro" id="IPR029065">
    <property type="entry name" value="Enolase_C-like"/>
</dbReference>
<dbReference type="InterPro" id="IPR013342">
    <property type="entry name" value="Mandelate_racemase_C"/>
</dbReference>
<dbReference type="InterPro" id="IPR013341">
    <property type="entry name" value="Mandelate_racemase_N_dom"/>
</dbReference>
<evidence type="ECO:0000256" key="2">
    <source>
        <dbReference type="ARBA" id="ARBA00022723"/>
    </source>
</evidence>
<dbReference type="InterPro" id="IPR036849">
    <property type="entry name" value="Enolase-like_C_sf"/>
</dbReference>
<dbReference type="GO" id="GO:0000287">
    <property type="term" value="F:magnesium ion binding"/>
    <property type="evidence" value="ECO:0007669"/>
    <property type="project" value="TreeGrafter"/>
</dbReference>
<dbReference type="Gene3D" id="3.30.390.10">
    <property type="entry name" value="Enolase-like, N-terminal domain"/>
    <property type="match status" value="1"/>
</dbReference>
<dbReference type="GO" id="GO:0016052">
    <property type="term" value="P:carbohydrate catabolic process"/>
    <property type="evidence" value="ECO:0007669"/>
    <property type="project" value="TreeGrafter"/>
</dbReference>
<evidence type="ECO:0000313" key="5">
    <source>
        <dbReference type="EMBL" id="BCJ89649.1"/>
    </source>
</evidence>
<evidence type="ECO:0000259" key="4">
    <source>
        <dbReference type="SMART" id="SM00922"/>
    </source>
</evidence>
<evidence type="ECO:0000256" key="1">
    <source>
        <dbReference type="ARBA" id="ARBA00001946"/>
    </source>
</evidence>
<dbReference type="InterPro" id="IPR046945">
    <property type="entry name" value="RHMD-like"/>
</dbReference>
<protein>
    <submittedName>
        <fullName evidence="5">Enolase</fullName>
    </submittedName>
</protein>
<reference evidence="5 6" key="1">
    <citation type="submission" date="2020-08" db="EMBL/GenBank/DDBJ databases">
        <title>Genome sequence of Rhizobiales bacterium strain IZ6.</title>
        <authorList>
            <person name="Nakai R."/>
            <person name="Naganuma T."/>
        </authorList>
    </citation>
    <scope>NUCLEOTIDE SEQUENCE [LARGE SCALE GENOMIC DNA]</scope>
    <source>
        <strain evidence="5 6">IZ6</strain>
    </source>
</reference>
<feature type="domain" description="Mandelate racemase/muconate lactonizing enzyme C-terminal" evidence="4">
    <location>
        <begin position="142"/>
        <end position="241"/>
    </location>
</feature>
<dbReference type="AlphaFoldDB" id="A0A6S6QL98"/>
<dbReference type="PANTHER" id="PTHR13794">
    <property type="entry name" value="ENOLASE SUPERFAMILY, MANDELATE RACEMASE"/>
    <property type="match status" value="1"/>
</dbReference>
<dbReference type="Gene3D" id="3.20.20.120">
    <property type="entry name" value="Enolase-like C-terminal domain"/>
    <property type="match status" value="1"/>
</dbReference>
<dbReference type="InterPro" id="IPR029017">
    <property type="entry name" value="Enolase-like_N"/>
</dbReference>
<proteinExistence type="predicted"/>
<dbReference type="Proteomes" id="UP000515317">
    <property type="component" value="Chromosome"/>
</dbReference>
<dbReference type="SFLD" id="SFLDS00001">
    <property type="entry name" value="Enolase"/>
    <property type="match status" value="1"/>
</dbReference>
<dbReference type="SUPFAM" id="SSF51604">
    <property type="entry name" value="Enolase C-terminal domain-like"/>
    <property type="match status" value="1"/>
</dbReference>
<name>A0A6S6QL98_9HYPH</name>
<dbReference type="SUPFAM" id="SSF54826">
    <property type="entry name" value="Enolase N-terminal domain-like"/>
    <property type="match status" value="1"/>
</dbReference>
<dbReference type="Pfam" id="PF02746">
    <property type="entry name" value="MR_MLE_N"/>
    <property type="match status" value="1"/>
</dbReference>
<sequence length="364" mass="40713">MKITDIKATPHHIEVPLPLFKVNVVTRRIVFVEVHTDEGITGIGLTGGQFLPWSVVAAIEKDFKELLVGMDPRDTEAIHEKVWWALNMRSFTGVVSFALSAIDIACWDIKGKSTGRTVAQLLGGYRDWAPIYVTFGFPVYDREQIAEAAKIQVDKGIERLKMVVGVNEGGWAEDARRIRAVREAIGPDIELMLDANYKFSPVDAKLLCRAVEDLGIVWFEEPCYANDLRAMADLRRSTNIPISAGQMEGHRWRVRDLIDAQAVDIIQPNVCYNGGYTETQKIAHMAQAFNIQIANGGGWPLFNLHTMAGLMNGWRVEFHLGMQQVGERLFIDPPKPEGNIVRVGSKPGVGLEPNYETLEATRMR</sequence>
<dbReference type="EMBL" id="AP023361">
    <property type="protein sequence ID" value="BCJ89649.1"/>
    <property type="molecule type" value="Genomic_DNA"/>
</dbReference>
<organism evidence="5 6">
    <name type="scientific">Terrihabitans soli</name>
    <dbReference type="NCBI Taxonomy" id="708113"/>
    <lineage>
        <taxon>Bacteria</taxon>
        <taxon>Pseudomonadati</taxon>
        <taxon>Pseudomonadota</taxon>
        <taxon>Alphaproteobacteria</taxon>
        <taxon>Hyphomicrobiales</taxon>
        <taxon>Terrihabitans</taxon>
    </lineage>
</organism>
<dbReference type="GO" id="GO:0016836">
    <property type="term" value="F:hydro-lyase activity"/>
    <property type="evidence" value="ECO:0007669"/>
    <property type="project" value="TreeGrafter"/>
</dbReference>
<comment type="cofactor">
    <cofactor evidence="1">
        <name>Mg(2+)</name>
        <dbReference type="ChEBI" id="CHEBI:18420"/>
    </cofactor>
</comment>
<dbReference type="RefSeq" id="WP_222876346.1">
    <property type="nucleotide sequence ID" value="NZ_AP023361.1"/>
</dbReference>
<dbReference type="Pfam" id="PF13378">
    <property type="entry name" value="MR_MLE_C"/>
    <property type="match status" value="1"/>
</dbReference>
<keyword evidence="3" id="KW-0460">Magnesium</keyword>
<accession>A0A6S6QL98</accession>
<dbReference type="SMART" id="SM00922">
    <property type="entry name" value="MR_MLE"/>
    <property type="match status" value="1"/>
</dbReference>
<evidence type="ECO:0000313" key="6">
    <source>
        <dbReference type="Proteomes" id="UP000515317"/>
    </source>
</evidence>
<dbReference type="CDD" id="cd03316">
    <property type="entry name" value="MR_like"/>
    <property type="match status" value="1"/>
</dbReference>
<dbReference type="KEGG" id="tso:IZ6_03840"/>
<dbReference type="PANTHER" id="PTHR13794:SF58">
    <property type="entry name" value="MITOCHONDRIAL ENOLASE SUPERFAMILY MEMBER 1"/>
    <property type="match status" value="1"/>
</dbReference>
<keyword evidence="2" id="KW-0479">Metal-binding</keyword>
<keyword evidence="6" id="KW-1185">Reference proteome</keyword>